<evidence type="ECO:0000313" key="2">
    <source>
        <dbReference type="EMBL" id="QJA78045.1"/>
    </source>
</evidence>
<gene>
    <name evidence="2" type="ORF">MM415A01152_0009</name>
    <name evidence="1" type="ORF">MM415B01692_0006</name>
</gene>
<dbReference type="EMBL" id="MT141258">
    <property type="protein sequence ID" value="QJA57175.1"/>
    <property type="molecule type" value="Genomic_DNA"/>
</dbReference>
<accession>A0A6M3IIJ2</accession>
<reference evidence="1" key="1">
    <citation type="submission" date="2020-03" db="EMBL/GenBank/DDBJ databases">
        <title>The deep terrestrial virosphere.</title>
        <authorList>
            <person name="Holmfeldt K."/>
            <person name="Nilsson E."/>
            <person name="Simone D."/>
            <person name="Lopez-Fernandez M."/>
            <person name="Wu X."/>
            <person name="de Brujin I."/>
            <person name="Lundin D."/>
            <person name="Andersson A."/>
            <person name="Bertilsson S."/>
            <person name="Dopson M."/>
        </authorList>
    </citation>
    <scope>NUCLEOTIDE SEQUENCE</scope>
    <source>
        <strain evidence="2">MM415A01152</strain>
        <strain evidence="1">MM415B01692</strain>
    </source>
</reference>
<organism evidence="1">
    <name type="scientific">viral metagenome</name>
    <dbReference type="NCBI Taxonomy" id="1070528"/>
    <lineage>
        <taxon>unclassified sequences</taxon>
        <taxon>metagenomes</taxon>
        <taxon>organismal metagenomes</taxon>
    </lineage>
</organism>
<protein>
    <submittedName>
        <fullName evidence="1">Uncharacterized protein</fullName>
    </submittedName>
</protein>
<proteinExistence type="predicted"/>
<name>A0A6M3IIJ2_9ZZZZ</name>
<dbReference type="EMBL" id="MT142317">
    <property type="protein sequence ID" value="QJA78045.1"/>
    <property type="molecule type" value="Genomic_DNA"/>
</dbReference>
<dbReference type="AlphaFoldDB" id="A0A6M3IIJ2"/>
<sequence>MALNEESIKQLVKSDDFQELLKILALKIRELDTVRDIDTTKTAIENVAISQLAKKMTIETIELWLSEILNIVNFREFSNRYVEKKDDIIERLEEREDK</sequence>
<evidence type="ECO:0000313" key="1">
    <source>
        <dbReference type="EMBL" id="QJA57175.1"/>
    </source>
</evidence>